<dbReference type="GO" id="GO:0006386">
    <property type="term" value="P:termination of RNA polymerase III transcription"/>
    <property type="evidence" value="ECO:0007669"/>
    <property type="project" value="EnsemblFungi"/>
</dbReference>
<organism evidence="2 3">
    <name type="scientific">Torulaspora delbrueckii</name>
    <name type="common">Yeast</name>
    <name type="synonym">Candida colliculosa</name>
    <dbReference type="NCBI Taxonomy" id="4950"/>
    <lineage>
        <taxon>Eukaryota</taxon>
        <taxon>Fungi</taxon>
        <taxon>Dikarya</taxon>
        <taxon>Ascomycota</taxon>
        <taxon>Saccharomycotina</taxon>
        <taxon>Saccharomycetes</taxon>
        <taxon>Saccharomycetales</taxon>
        <taxon>Saccharomycetaceae</taxon>
        <taxon>Torulaspora</taxon>
    </lineage>
</organism>
<proteinExistence type="predicted"/>
<dbReference type="RefSeq" id="XP_003683199.1">
    <property type="nucleotide sequence ID" value="XM_003683151.1"/>
</dbReference>
<evidence type="ECO:0008006" key="4">
    <source>
        <dbReference type="Google" id="ProtNLM"/>
    </source>
</evidence>
<dbReference type="GO" id="GO:0005666">
    <property type="term" value="C:RNA polymerase III complex"/>
    <property type="evidence" value="ECO:0007669"/>
    <property type="project" value="EnsemblFungi"/>
</dbReference>
<dbReference type="GO" id="GO:0006384">
    <property type="term" value="P:transcription initiation at RNA polymerase III promoter"/>
    <property type="evidence" value="ECO:0007669"/>
    <property type="project" value="EnsemblFungi"/>
</dbReference>
<dbReference type="OrthoDB" id="340681at2759"/>
<sequence length="257" mass="28770">MSSENQLFVTDEDDKVQDDEVMDESENIVPQAKSEETYIDDEEDPVIQEFPLNVAGRDETLHILQYANKPKKMGGKAADHPLIGAARYKPNSSVWELDVPVDEAAFYNKSRAEENWGEANIQTLRGVGVENEGQYAGFVSNGQIYLLSVEKVAQLRPFFKYIDKVSTERKQDDAKRNANPASQKSQVVTMSVRSVNDQTQNRLAGSLLAHKVADEEEATEMSWVENTFEAFKESVVADAAAHVLQPVGDAKEYEEYS</sequence>
<evidence type="ECO:0000313" key="3">
    <source>
        <dbReference type="Proteomes" id="UP000005627"/>
    </source>
</evidence>
<dbReference type="FunCoup" id="G8ZZE4">
    <property type="interactions" value="156"/>
</dbReference>
<dbReference type="GO" id="GO:0003899">
    <property type="term" value="F:DNA-directed RNA polymerase activity"/>
    <property type="evidence" value="ECO:0007669"/>
    <property type="project" value="EnsemblFungi"/>
</dbReference>
<dbReference type="Proteomes" id="UP000005627">
    <property type="component" value="Chromosome 8"/>
</dbReference>
<dbReference type="GO" id="GO:0042797">
    <property type="term" value="P:tRNA transcription by RNA polymerase III"/>
    <property type="evidence" value="ECO:0007669"/>
    <property type="project" value="EnsemblFungi"/>
</dbReference>
<dbReference type="GeneID" id="11501073"/>
<gene>
    <name evidence="2" type="primary">TDEL0H01290</name>
    <name evidence="2" type="ORF">TDEL_0H01290</name>
</gene>
<dbReference type="InParanoid" id="G8ZZE4"/>
<dbReference type="HOGENOM" id="CLU_072845_1_0_1"/>
<dbReference type="AlphaFoldDB" id="G8ZZE4"/>
<protein>
    <recommendedName>
        <fullName evidence="4">DNA-directed RNA polymerase III subunit RPC5</fullName>
    </recommendedName>
</protein>
<accession>G8ZZE4</accession>
<evidence type="ECO:0000256" key="1">
    <source>
        <dbReference type="SAM" id="MobiDB-lite"/>
    </source>
</evidence>
<reference evidence="2 3" key="1">
    <citation type="journal article" date="2011" name="Proc. Natl. Acad. Sci. U.S.A.">
        <title>Evolutionary erosion of yeast sex chromosomes by mating-type switching accidents.</title>
        <authorList>
            <person name="Gordon J.L."/>
            <person name="Armisen D."/>
            <person name="Proux-Wera E."/>
            <person name="Oheigeartaigh S.S."/>
            <person name="Byrne K.P."/>
            <person name="Wolfe K.H."/>
        </authorList>
    </citation>
    <scope>NUCLEOTIDE SEQUENCE [LARGE SCALE GENOMIC DNA]</scope>
    <source>
        <strain evidence="3">ATCC 10662 / CBS 1146 / NBRC 0425 / NCYC 2629 / NRRL Y-866</strain>
    </source>
</reference>
<dbReference type="EMBL" id="HE616749">
    <property type="protein sequence ID" value="CCE93988.1"/>
    <property type="molecule type" value="Genomic_DNA"/>
</dbReference>
<evidence type="ECO:0000313" key="2">
    <source>
        <dbReference type="EMBL" id="CCE93988.1"/>
    </source>
</evidence>
<dbReference type="KEGG" id="tdl:TDEL_0H01290"/>
<dbReference type="STRING" id="1076872.G8ZZE4"/>
<dbReference type="PANTHER" id="PTHR12069:SF0">
    <property type="entry name" value="DNA-DIRECTED RNA POLYMERASE III SUBUNIT RPC5"/>
    <property type="match status" value="1"/>
</dbReference>
<dbReference type="InterPro" id="IPR006886">
    <property type="entry name" value="RNA_pol_III_Rpc5"/>
</dbReference>
<name>G8ZZE4_TORDE</name>
<dbReference type="Pfam" id="PF04801">
    <property type="entry name" value="RPC5"/>
    <property type="match status" value="1"/>
</dbReference>
<feature type="compositionally biased region" description="Acidic residues" evidence="1">
    <location>
        <begin position="10"/>
        <end position="26"/>
    </location>
</feature>
<dbReference type="eggNOG" id="KOG2354">
    <property type="taxonomic scope" value="Eukaryota"/>
</dbReference>
<dbReference type="PANTHER" id="PTHR12069">
    <property type="entry name" value="DNA-DIRECTED RNA POLYMERASES III 80 KDA POLYPEPTIDE RNA POLYMERASE III SUBUNIT 5"/>
    <property type="match status" value="1"/>
</dbReference>
<keyword evidence="3" id="KW-1185">Reference proteome</keyword>
<feature type="region of interest" description="Disordered" evidence="1">
    <location>
        <begin position="1"/>
        <end position="27"/>
    </location>
</feature>